<name>A0AC35UEI6_9BILA</name>
<proteinExistence type="predicted"/>
<organism evidence="1 2">
    <name type="scientific">Rhabditophanes sp. KR3021</name>
    <dbReference type="NCBI Taxonomy" id="114890"/>
    <lineage>
        <taxon>Eukaryota</taxon>
        <taxon>Metazoa</taxon>
        <taxon>Ecdysozoa</taxon>
        <taxon>Nematoda</taxon>
        <taxon>Chromadorea</taxon>
        <taxon>Rhabditida</taxon>
        <taxon>Tylenchina</taxon>
        <taxon>Panagrolaimomorpha</taxon>
        <taxon>Strongyloidoidea</taxon>
        <taxon>Alloionematidae</taxon>
        <taxon>Rhabditophanes</taxon>
    </lineage>
</organism>
<reference evidence="2" key="1">
    <citation type="submission" date="2016-11" db="UniProtKB">
        <authorList>
            <consortium name="WormBaseParasite"/>
        </authorList>
    </citation>
    <scope>IDENTIFICATION</scope>
    <source>
        <strain evidence="2">KR3021</strain>
    </source>
</reference>
<dbReference type="Proteomes" id="UP000095286">
    <property type="component" value="Unplaced"/>
</dbReference>
<protein>
    <submittedName>
        <fullName evidence="2">S4 RNA-binding domain-containing protein</fullName>
    </submittedName>
</protein>
<accession>A0AC35UEI6</accession>
<sequence length="134" mass="15199">MVPFKSHNAESHLHDDSIAFIRTHIREFLVERCEALMSAGNLKIDGRTISITGDRGKEKSRVGLCNQGPVCHHSCLRCTIKLRKATFGNYYDLEATPREPRVRGEDSDRLSKVTHDFLSIVDPDNILVAPYTYQ</sequence>
<dbReference type="WBParaSite" id="RSKR_0001044900.1">
    <property type="protein sequence ID" value="RSKR_0001044900.1"/>
    <property type="gene ID" value="RSKR_0001044900"/>
</dbReference>
<evidence type="ECO:0000313" key="2">
    <source>
        <dbReference type="WBParaSite" id="RSKR_0001044900.1"/>
    </source>
</evidence>
<evidence type="ECO:0000313" key="1">
    <source>
        <dbReference type="Proteomes" id="UP000095286"/>
    </source>
</evidence>